<dbReference type="Proteomes" id="UP000034531">
    <property type="component" value="Unassembled WGS sequence"/>
</dbReference>
<keyword evidence="1" id="KW-1133">Transmembrane helix</keyword>
<evidence type="ECO:0000313" key="4">
    <source>
        <dbReference type="Proteomes" id="UP000034531"/>
    </source>
</evidence>
<feature type="transmembrane region" description="Helical" evidence="1">
    <location>
        <begin position="113"/>
        <end position="132"/>
    </location>
</feature>
<dbReference type="SUPFAM" id="SSF53474">
    <property type="entry name" value="alpha/beta-Hydrolases"/>
    <property type="match status" value="1"/>
</dbReference>
<organism evidence="3 4">
    <name type="scientific">Candidatus Curtissbacteria bacterium GW2011_GWA1_40_16</name>
    <dbReference type="NCBI Taxonomy" id="1618405"/>
    <lineage>
        <taxon>Bacteria</taxon>
        <taxon>Candidatus Curtissiibacteriota</taxon>
    </lineage>
</organism>
<evidence type="ECO:0000256" key="1">
    <source>
        <dbReference type="SAM" id="Phobius"/>
    </source>
</evidence>
<protein>
    <recommendedName>
        <fullName evidence="2">Serine aminopeptidase S33 domain-containing protein</fullName>
    </recommendedName>
</protein>
<dbReference type="InterPro" id="IPR022742">
    <property type="entry name" value="Hydrolase_4"/>
</dbReference>
<comment type="caution">
    <text evidence="3">The sequence shown here is derived from an EMBL/GenBank/DDBJ whole genome shotgun (WGS) entry which is preliminary data.</text>
</comment>
<name>A0A0G0UDT1_9BACT</name>
<dbReference type="Pfam" id="PF12146">
    <property type="entry name" value="Hydrolase_4"/>
    <property type="match status" value="1"/>
</dbReference>
<accession>A0A0G0UDT1</accession>
<gene>
    <name evidence="3" type="ORF">UT84_C0040G0003</name>
</gene>
<sequence>MEKYPIVILPGWMLPAPKYRELAQLLAQKGHQTFVLDFPGFDKQPLPKVYTLTDYVIYLQKFIRQHNIHKAVFIAHSFGGRVALKYLSQNPQKAVGLIISGTPGFINIARIKLIIFISVAKIGGIFFSLPILKNIKDLTRKAYYKIIGARDFYHTQGFMRETFKNVIKEPLNNYMKKIRVPTLLLWGQKDKTVPVKIAKKMHKTILNSKLEIIPEMGHMFVIKDAQIAFDSINNFINSL</sequence>
<dbReference type="PANTHER" id="PTHR43194:SF2">
    <property type="entry name" value="PEROXISOMAL MEMBRANE PROTEIN LPX1"/>
    <property type="match status" value="1"/>
</dbReference>
<keyword evidence="1" id="KW-0812">Transmembrane</keyword>
<keyword evidence="1" id="KW-0472">Membrane</keyword>
<dbReference type="EMBL" id="LBYI01000040">
    <property type="protein sequence ID" value="KKR48317.1"/>
    <property type="molecule type" value="Genomic_DNA"/>
</dbReference>
<evidence type="ECO:0000259" key="2">
    <source>
        <dbReference type="Pfam" id="PF12146"/>
    </source>
</evidence>
<reference evidence="3 4" key="1">
    <citation type="journal article" date="2015" name="Nature">
        <title>rRNA introns, odd ribosomes, and small enigmatic genomes across a large radiation of phyla.</title>
        <authorList>
            <person name="Brown C.T."/>
            <person name="Hug L.A."/>
            <person name="Thomas B.C."/>
            <person name="Sharon I."/>
            <person name="Castelle C.J."/>
            <person name="Singh A."/>
            <person name="Wilkins M.J."/>
            <person name="Williams K.H."/>
            <person name="Banfield J.F."/>
        </authorList>
    </citation>
    <scope>NUCLEOTIDE SEQUENCE [LARGE SCALE GENOMIC DNA]</scope>
</reference>
<dbReference type="PRINTS" id="PR00111">
    <property type="entry name" value="ABHYDROLASE"/>
</dbReference>
<dbReference type="InterPro" id="IPR050228">
    <property type="entry name" value="Carboxylesterase_BioH"/>
</dbReference>
<evidence type="ECO:0000313" key="3">
    <source>
        <dbReference type="EMBL" id="KKR48317.1"/>
    </source>
</evidence>
<proteinExistence type="predicted"/>
<dbReference type="Gene3D" id="3.40.50.1820">
    <property type="entry name" value="alpha/beta hydrolase"/>
    <property type="match status" value="1"/>
</dbReference>
<feature type="domain" description="Serine aminopeptidase S33" evidence="2">
    <location>
        <begin position="6"/>
        <end position="220"/>
    </location>
</feature>
<dbReference type="InterPro" id="IPR029058">
    <property type="entry name" value="AB_hydrolase_fold"/>
</dbReference>
<dbReference type="AlphaFoldDB" id="A0A0G0UDT1"/>
<dbReference type="PANTHER" id="PTHR43194">
    <property type="entry name" value="HYDROLASE ALPHA/BETA FOLD FAMILY"/>
    <property type="match status" value="1"/>
</dbReference>
<dbReference type="InterPro" id="IPR000073">
    <property type="entry name" value="AB_hydrolase_1"/>
</dbReference>